<evidence type="ECO:0000313" key="7">
    <source>
        <dbReference type="Proteomes" id="UP000186817"/>
    </source>
</evidence>
<dbReference type="InterPro" id="IPR051418">
    <property type="entry name" value="Spondin/Thrombospondin_T1"/>
</dbReference>
<dbReference type="InterPro" id="IPR036383">
    <property type="entry name" value="TSP1_rpt_sf"/>
</dbReference>
<dbReference type="AlphaFoldDB" id="A0A1Q9CFD5"/>
<keyword evidence="7" id="KW-1185">Reference proteome</keyword>
<dbReference type="InterPro" id="IPR000884">
    <property type="entry name" value="TSP1_rpt"/>
</dbReference>
<evidence type="ECO:0000256" key="3">
    <source>
        <dbReference type="ARBA" id="ARBA00023180"/>
    </source>
</evidence>
<dbReference type="SUPFAM" id="SSF82895">
    <property type="entry name" value="TSP-1 type 1 repeat"/>
    <property type="match status" value="1"/>
</dbReference>
<dbReference type="Pfam" id="PF19028">
    <property type="entry name" value="TSP1_spondin"/>
    <property type="match status" value="1"/>
</dbReference>
<evidence type="ECO:0000313" key="6">
    <source>
        <dbReference type="EMBL" id="OLP81557.1"/>
    </source>
</evidence>
<proteinExistence type="predicted"/>
<sequence>MRPVRSAVFFAAVLKRLLASFQRLRWNFACRPREERLLGGPSAILAAFLAAFLAAAFSAAAFFTGASVLPFALALALPLGFRVVFGKMLRSLASDCGVGGAVAAASLAGGTVAALSLAAGGDGAVASLTSPSSKARQLLDRLDVVEEMPAGRFMFTMARGNGAITRAFAKQLRARFLGLRPASEDELAGRVAAASFHLRLADNQVLEGVYILVVPYFSPFNRCLYDMMVLGNKRLWLGILLLSKLLWNVAIASTVRSHSKGDTDSREDTALSDEDGAAAVSRRIMRAEKTQEESVEVPAAGLEKTVPFDDVLFNVTVTQPPFAQSSESSQHAGEQQDCRWYDWSPWSYCSKSCGQGWKSRKRTVALQPRHGGLECDGASEALSCRLKGVVLLDSS</sequence>
<dbReference type="Gene3D" id="2.20.100.10">
    <property type="entry name" value="Thrombospondin type-1 (TSP1) repeat"/>
    <property type="match status" value="1"/>
</dbReference>
<keyword evidence="1" id="KW-0732">Signal</keyword>
<dbReference type="OrthoDB" id="6160103at2759"/>
<protein>
    <submittedName>
        <fullName evidence="6">Thrombospondin type-1 domain-containing protein 7A</fullName>
    </submittedName>
</protein>
<evidence type="ECO:0000256" key="1">
    <source>
        <dbReference type="ARBA" id="ARBA00022729"/>
    </source>
</evidence>
<feature type="domain" description="Spondin-like TSP1" evidence="5">
    <location>
        <begin position="338"/>
        <end position="386"/>
    </location>
</feature>
<keyword evidence="4" id="KW-0472">Membrane</keyword>
<dbReference type="EMBL" id="LSRX01001270">
    <property type="protein sequence ID" value="OLP81557.1"/>
    <property type="molecule type" value="Genomic_DNA"/>
</dbReference>
<dbReference type="InterPro" id="IPR044004">
    <property type="entry name" value="TSP1_spondin_dom"/>
</dbReference>
<dbReference type="Proteomes" id="UP000186817">
    <property type="component" value="Unassembled WGS sequence"/>
</dbReference>
<comment type="caution">
    <text evidence="6">The sequence shown here is derived from an EMBL/GenBank/DDBJ whole genome shotgun (WGS) entry which is preliminary data.</text>
</comment>
<accession>A0A1Q9CFD5</accession>
<keyword evidence="3" id="KW-0325">Glycoprotein</keyword>
<dbReference type="PANTHER" id="PTHR11311:SF15">
    <property type="entry name" value="SPONDIN-2"/>
    <property type="match status" value="1"/>
</dbReference>
<dbReference type="SMART" id="SM00209">
    <property type="entry name" value="TSP1"/>
    <property type="match status" value="1"/>
</dbReference>
<feature type="transmembrane region" description="Helical" evidence="4">
    <location>
        <begin position="97"/>
        <end position="119"/>
    </location>
</feature>
<gene>
    <name evidence="6" type="primary">Thsd7a</name>
    <name evidence="6" type="ORF">AK812_SmicGene37879</name>
</gene>
<reference evidence="6 7" key="1">
    <citation type="submission" date="2016-02" db="EMBL/GenBank/DDBJ databases">
        <title>Genome analysis of coral dinoflagellate symbionts highlights evolutionary adaptations to a symbiotic lifestyle.</title>
        <authorList>
            <person name="Aranda M."/>
            <person name="Li Y."/>
            <person name="Liew Y.J."/>
            <person name="Baumgarten S."/>
            <person name="Simakov O."/>
            <person name="Wilson M."/>
            <person name="Piel J."/>
            <person name="Ashoor H."/>
            <person name="Bougouffa S."/>
            <person name="Bajic V.B."/>
            <person name="Ryu T."/>
            <person name="Ravasi T."/>
            <person name="Bayer T."/>
            <person name="Micklem G."/>
            <person name="Kim H."/>
            <person name="Bhak J."/>
            <person name="Lajeunesse T.C."/>
            <person name="Voolstra C.R."/>
        </authorList>
    </citation>
    <scope>NUCLEOTIDE SEQUENCE [LARGE SCALE GENOMIC DNA]</scope>
    <source>
        <strain evidence="6 7">CCMP2467</strain>
    </source>
</reference>
<dbReference type="PROSITE" id="PS50092">
    <property type="entry name" value="TSP1"/>
    <property type="match status" value="1"/>
</dbReference>
<evidence type="ECO:0000256" key="2">
    <source>
        <dbReference type="ARBA" id="ARBA00023157"/>
    </source>
</evidence>
<dbReference type="GO" id="GO:0031012">
    <property type="term" value="C:extracellular matrix"/>
    <property type="evidence" value="ECO:0007669"/>
    <property type="project" value="TreeGrafter"/>
</dbReference>
<evidence type="ECO:0000256" key="4">
    <source>
        <dbReference type="SAM" id="Phobius"/>
    </source>
</evidence>
<keyword evidence="4" id="KW-1133">Transmembrane helix</keyword>
<name>A0A1Q9CFD5_SYMMI</name>
<dbReference type="GO" id="GO:0007155">
    <property type="term" value="P:cell adhesion"/>
    <property type="evidence" value="ECO:0007669"/>
    <property type="project" value="TreeGrafter"/>
</dbReference>
<evidence type="ECO:0000259" key="5">
    <source>
        <dbReference type="Pfam" id="PF19028"/>
    </source>
</evidence>
<feature type="transmembrane region" description="Helical" evidence="4">
    <location>
        <begin position="43"/>
        <end position="76"/>
    </location>
</feature>
<organism evidence="6 7">
    <name type="scientific">Symbiodinium microadriaticum</name>
    <name type="common">Dinoflagellate</name>
    <name type="synonym">Zooxanthella microadriatica</name>
    <dbReference type="NCBI Taxonomy" id="2951"/>
    <lineage>
        <taxon>Eukaryota</taxon>
        <taxon>Sar</taxon>
        <taxon>Alveolata</taxon>
        <taxon>Dinophyceae</taxon>
        <taxon>Suessiales</taxon>
        <taxon>Symbiodiniaceae</taxon>
        <taxon>Symbiodinium</taxon>
    </lineage>
</organism>
<dbReference type="PANTHER" id="PTHR11311">
    <property type="entry name" value="SPONDIN"/>
    <property type="match status" value="1"/>
</dbReference>
<keyword evidence="4" id="KW-0812">Transmembrane</keyword>
<keyword evidence="2" id="KW-1015">Disulfide bond</keyword>